<dbReference type="AlphaFoldDB" id="A0A6L8W3H5"/>
<evidence type="ECO:0000313" key="2">
    <source>
        <dbReference type="EMBL" id="MZR29591.1"/>
    </source>
</evidence>
<keyword evidence="3" id="KW-1185">Reference proteome</keyword>
<organism evidence="2 3">
    <name type="scientific">Sneathiella litorea</name>
    <dbReference type="NCBI Taxonomy" id="2606216"/>
    <lineage>
        <taxon>Bacteria</taxon>
        <taxon>Pseudomonadati</taxon>
        <taxon>Pseudomonadota</taxon>
        <taxon>Alphaproteobacteria</taxon>
        <taxon>Sneathiellales</taxon>
        <taxon>Sneathiellaceae</taxon>
        <taxon>Sneathiella</taxon>
    </lineage>
</organism>
<comment type="caution">
    <text evidence="2">The sequence shown here is derived from an EMBL/GenBank/DDBJ whole genome shotgun (WGS) entry which is preliminary data.</text>
</comment>
<dbReference type="Pfam" id="PF01381">
    <property type="entry name" value="HTH_3"/>
    <property type="match status" value="1"/>
</dbReference>
<dbReference type="EMBL" id="WTUW01000001">
    <property type="protein sequence ID" value="MZR29591.1"/>
    <property type="molecule type" value="Genomic_DNA"/>
</dbReference>
<gene>
    <name evidence="2" type="ORF">GQE98_02980</name>
</gene>
<dbReference type="Proteomes" id="UP000476030">
    <property type="component" value="Unassembled WGS sequence"/>
</dbReference>
<protein>
    <submittedName>
        <fullName evidence="2">Helix-turn-helix domain-containing protein</fullName>
    </submittedName>
</protein>
<reference evidence="2 3" key="1">
    <citation type="submission" date="2019-12" db="EMBL/GenBank/DDBJ databases">
        <title>Snethiella sp. nov. sp. isolated from sea sand.</title>
        <authorList>
            <person name="Kim J."/>
            <person name="Jeong S.E."/>
            <person name="Jung H.S."/>
            <person name="Jeon C.O."/>
        </authorList>
    </citation>
    <scope>NUCLEOTIDE SEQUENCE [LARGE SCALE GENOMIC DNA]</scope>
    <source>
        <strain evidence="2 3">DP05</strain>
    </source>
</reference>
<sequence>MPNHPVDVHVGSRLRMRRTLLGLSQQKLGQKLSLTFQQIQKYERGANRIGASRLFELSRILEVKPAFFFEEMPTGKTPQISGVEEQPSEFEHEFLGKRETLELVRAYYKIENMDVRKRVFDVIKALAADDTEKKTSTTSL</sequence>
<evidence type="ECO:0000313" key="3">
    <source>
        <dbReference type="Proteomes" id="UP000476030"/>
    </source>
</evidence>
<dbReference type="Gene3D" id="1.10.260.40">
    <property type="entry name" value="lambda repressor-like DNA-binding domains"/>
    <property type="match status" value="1"/>
</dbReference>
<accession>A0A6L8W3H5</accession>
<feature type="domain" description="HTH cro/C1-type" evidence="1">
    <location>
        <begin position="14"/>
        <end position="68"/>
    </location>
</feature>
<name>A0A6L8W3H5_9PROT</name>
<dbReference type="SMART" id="SM00530">
    <property type="entry name" value="HTH_XRE"/>
    <property type="match status" value="1"/>
</dbReference>
<dbReference type="SUPFAM" id="SSF47413">
    <property type="entry name" value="lambda repressor-like DNA-binding domains"/>
    <property type="match status" value="1"/>
</dbReference>
<dbReference type="InterPro" id="IPR010982">
    <property type="entry name" value="Lambda_DNA-bd_dom_sf"/>
</dbReference>
<dbReference type="GO" id="GO:0003677">
    <property type="term" value="F:DNA binding"/>
    <property type="evidence" value="ECO:0007669"/>
    <property type="project" value="InterPro"/>
</dbReference>
<dbReference type="InterPro" id="IPR001387">
    <property type="entry name" value="Cro/C1-type_HTH"/>
</dbReference>
<dbReference type="PROSITE" id="PS50943">
    <property type="entry name" value="HTH_CROC1"/>
    <property type="match status" value="1"/>
</dbReference>
<dbReference type="CDD" id="cd00093">
    <property type="entry name" value="HTH_XRE"/>
    <property type="match status" value="1"/>
</dbReference>
<dbReference type="RefSeq" id="WP_161314048.1">
    <property type="nucleotide sequence ID" value="NZ_WTUW01000001.1"/>
</dbReference>
<proteinExistence type="predicted"/>
<evidence type="ECO:0000259" key="1">
    <source>
        <dbReference type="PROSITE" id="PS50943"/>
    </source>
</evidence>